<dbReference type="PANTHER" id="PTHR20883:SF48">
    <property type="entry name" value="ECTOINE DIOXYGENASE"/>
    <property type="match status" value="1"/>
</dbReference>
<proteinExistence type="predicted"/>
<evidence type="ECO:0000313" key="2">
    <source>
        <dbReference type="EMBL" id="MBB6430138.1"/>
    </source>
</evidence>
<dbReference type="GO" id="GO:0005506">
    <property type="term" value="F:iron ion binding"/>
    <property type="evidence" value="ECO:0007669"/>
    <property type="project" value="UniProtKB-ARBA"/>
</dbReference>
<dbReference type="InterPro" id="IPR008775">
    <property type="entry name" value="Phytyl_CoA_dOase-like"/>
</dbReference>
<accession>A0A7X0H6P8</accession>
<dbReference type="SUPFAM" id="SSF51197">
    <property type="entry name" value="Clavaminate synthase-like"/>
    <property type="match status" value="1"/>
</dbReference>
<sequence length="288" mass="31993">MTANPYETPQIDVHAPQDYPEGLYAATRTAELLPDLSAVDEAALRRFHETGYLAFEKAFDAQTIADAVAAIDDLTRGRNPEFNGIAFESAAGGVDLNELDELARAELVRKLMAFARFDARLDAVMRAPALMDLLRTLIGDEPTCFQEMALLKPPGGGREKPWHQDHAYFDYPAGTRIAGVWIALDEARLDNGCMHLVESTHKEIVPHFNRRDWQICDSHVMGRPTVAVPLPPGGALVFSGLLMHGTPTNFSEHRRWALQFHYTGQSTQKCDTETRLALFGSEGRDVEC</sequence>
<comment type="caution">
    <text evidence="2">The sequence shown here is derived from an EMBL/GenBank/DDBJ whole genome shotgun (WGS) entry which is preliminary data.</text>
</comment>
<dbReference type="Pfam" id="PF05721">
    <property type="entry name" value="PhyH"/>
    <property type="match status" value="1"/>
</dbReference>
<name>A0A7X0H6P8_9BACT</name>
<dbReference type="Proteomes" id="UP000541810">
    <property type="component" value="Unassembled WGS sequence"/>
</dbReference>
<organism evidence="2 3">
    <name type="scientific">Algisphaera agarilytica</name>
    <dbReference type="NCBI Taxonomy" id="1385975"/>
    <lineage>
        <taxon>Bacteria</taxon>
        <taxon>Pseudomonadati</taxon>
        <taxon>Planctomycetota</taxon>
        <taxon>Phycisphaerae</taxon>
        <taxon>Phycisphaerales</taxon>
        <taxon>Phycisphaeraceae</taxon>
        <taxon>Algisphaera</taxon>
    </lineage>
</organism>
<keyword evidence="3" id="KW-1185">Reference proteome</keyword>
<dbReference type="PANTHER" id="PTHR20883">
    <property type="entry name" value="PHYTANOYL-COA DIOXYGENASE DOMAIN CONTAINING 1"/>
    <property type="match status" value="1"/>
</dbReference>
<keyword evidence="2" id="KW-0560">Oxidoreductase</keyword>
<protein>
    <submittedName>
        <fullName evidence="2">Phytanoyl-CoA hydroxylase</fullName>
        <ecNumber evidence="2">1.14.11.18</ecNumber>
    </submittedName>
</protein>
<evidence type="ECO:0000313" key="3">
    <source>
        <dbReference type="Proteomes" id="UP000541810"/>
    </source>
</evidence>
<dbReference type="RefSeq" id="WP_184677675.1">
    <property type="nucleotide sequence ID" value="NZ_JACHGY010000001.1"/>
</dbReference>
<dbReference type="AlphaFoldDB" id="A0A7X0H6P8"/>
<gene>
    <name evidence="2" type="ORF">HNQ40_001944</name>
</gene>
<dbReference type="Gene3D" id="2.60.120.620">
    <property type="entry name" value="q2cbj1_9rhob like domain"/>
    <property type="match status" value="1"/>
</dbReference>
<dbReference type="GO" id="GO:0048244">
    <property type="term" value="F:phytanoyl-CoA dioxygenase activity"/>
    <property type="evidence" value="ECO:0007669"/>
    <property type="project" value="UniProtKB-EC"/>
</dbReference>
<comment type="cofactor">
    <cofactor evidence="1">
        <name>Fe(2+)</name>
        <dbReference type="ChEBI" id="CHEBI:29033"/>
    </cofactor>
</comment>
<dbReference type="EC" id="1.14.11.18" evidence="2"/>
<reference evidence="2 3" key="1">
    <citation type="submission" date="2020-08" db="EMBL/GenBank/DDBJ databases">
        <title>Genomic Encyclopedia of Type Strains, Phase IV (KMG-IV): sequencing the most valuable type-strain genomes for metagenomic binning, comparative biology and taxonomic classification.</title>
        <authorList>
            <person name="Goeker M."/>
        </authorList>
    </citation>
    <scope>NUCLEOTIDE SEQUENCE [LARGE SCALE GENOMIC DNA]</scope>
    <source>
        <strain evidence="2 3">DSM 103725</strain>
    </source>
</reference>
<evidence type="ECO:0000256" key="1">
    <source>
        <dbReference type="ARBA" id="ARBA00001954"/>
    </source>
</evidence>
<dbReference type="EMBL" id="JACHGY010000001">
    <property type="protein sequence ID" value="MBB6430138.1"/>
    <property type="molecule type" value="Genomic_DNA"/>
</dbReference>